<name>A0AAE0FJL7_9CHLO</name>
<feature type="compositionally biased region" description="Polar residues" evidence="1">
    <location>
        <begin position="152"/>
        <end position="161"/>
    </location>
</feature>
<sequence>YTVEDAAEEEEVDEEGDKGGDEEEDARAGLGSAVVWKGEKMAPRLALMDKAWEDVSEVTDYAMQAERGEQEAEAQGPQHGQFGRSSLGAGEYGGVSFGGAGVGGGAGPHLGSVQAGGVGMQADALGQEWTDALRGEANGDGGEASGADGQLGESSRGSSQAERLATNLLDSIQDILRGERPARGQRVDEEEGGGQEGPTGLASEVVTQDICTRGSQGDGDLVGGSVASQGASTHILSVDDILGEVDDPSSPGSQREFVTQE</sequence>
<comment type="caution">
    <text evidence="2">The sequence shown here is derived from an EMBL/GenBank/DDBJ whole genome shotgun (WGS) entry which is preliminary data.</text>
</comment>
<feature type="compositionally biased region" description="Basic and acidic residues" evidence="1">
    <location>
        <begin position="176"/>
        <end position="187"/>
    </location>
</feature>
<accession>A0AAE0FJL7</accession>
<gene>
    <name evidence="2" type="ORF">CYMTET_30122</name>
</gene>
<evidence type="ECO:0000256" key="1">
    <source>
        <dbReference type="SAM" id="MobiDB-lite"/>
    </source>
</evidence>
<protein>
    <submittedName>
        <fullName evidence="2">Uncharacterized protein</fullName>
    </submittedName>
</protein>
<evidence type="ECO:0000313" key="3">
    <source>
        <dbReference type="Proteomes" id="UP001190700"/>
    </source>
</evidence>
<evidence type="ECO:0000313" key="2">
    <source>
        <dbReference type="EMBL" id="KAK3260948.1"/>
    </source>
</evidence>
<proteinExistence type="predicted"/>
<feature type="non-terminal residue" evidence="2">
    <location>
        <position position="1"/>
    </location>
</feature>
<reference evidence="2 3" key="1">
    <citation type="journal article" date="2015" name="Genome Biol. Evol.">
        <title>Comparative Genomics of a Bacterivorous Green Alga Reveals Evolutionary Causalities and Consequences of Phago-Mixotrophic Mode of Nutrition.</title>
        <authorList>
            <person name="Burns J.A."/>
            <person name="Paasch A."/>
            <person name="Narechania A."/>
            <person name="Kim E."/>
        </authorList>
    </citation>
    <scope>NUCLEOTIDE SEQUENCE [LARGE SCALE GENOMIC DNA]</scope>
    <source>
        <strain evidence="2 3">PLY_AMNH</strain>
    </source>
</reference>
<dbReference type="AlphaFoldDB" id="A0AAE0FJL7"/>
<feature type="region of interest" description="Disordered" evidence="1">
    <location>
        <begin position="1"/>
        <end position="33"/>
    </location>
</feature>
<dbReference type="Proteomes" id="UP001190700">
    <property type="component" value="Unassembled WGS sequence"/>
</dbReference>
<feature type="region of interest" description="Disordered" evidence="1">
    <location>
        <begin position="61"/>
        <end position="261"/>
    </location>
</feature>
<feature type="compositionally biased region" description="Polar residues" evidence="1">
    <location>
        <begin position="205"/>
        <end position="215"/>
    </location>
</feature>
<feature type="compositionally biased region" description="Polar residues" evidence="1">
    <location>
        <begin position="226"/>
        <end position="235"/>
    </location>
</feature>
<feature type="compositionally biased region" description="Acidic residues" evidence="1">
    <location>
        <begin position="1"/>
        <end position="25"/>
    </location>
</feature>
<keyword evidence="3" id="KW-1185">Reference proteome</keyword>
<feature type="compositionally biased region" description="Polar residues" evidence="1">
    <location>
        <begin position="250"/>
        <end position="261"/>
    </location>
</feature>
<feature type="compositionally biased region" description="Gly residues" evidence="1">
    <location>
        <begin position="90"/>
        <end position="119"/>
    </location>
</feature>
<dbReference type="EMBL" id="LGRX02017296">
    <property type="protein sequence ID" value="KAK3260948.1"/>
    <property type="molecule type" value="Genomic_DNA"/>
</dbReference>
<organism evidence="2 3">
    <name type="scientific">Cymbomonas tetramitiformis</name>
    <dbReference type="NCBI Taxonomy" id="36881"/>
    <lineage>
        <taxon>Eukaryota</taxon>
        <taxon>Viridiplantae</taxon>
        <taxon>Chlorophyta</taxon>
        <taxon>Pyramimonadophyceae</taxon>
        <taxon>Pyramimonadales</taxon>
        <taxon>Pyramimonadaceae</taxon>
        <taxon>Cymbomonas</taxon>
    </lineage>
</organism>